<feature type="transmembrane region" description="Helical" evidence="5">
    <location>
        <begin position="55"/>
        <end position="73"/>
    </location>
</feature>
<dbReference type="AlphaFoldDB" id="A0A4R0Z1T6"/>
<organism evidence="7 8">
    <name type="scientific">Dyella soli</name>
    <dbReference type="NCBI Taxonomy" id="522319"/>
    <lineage>
        <taxon>Bacteria</taxon>
        <taxon>Pseudomonadati</taxon>
        <taxon>Pseudomonadota</taxon>
        <taxon>Gammaproteobacteria</taxon>
        <taxon>Lysobacterales</taxon>
        <taxon>Rhodanobacteraceae</taxon>
        <taxon>Dyella</taxon>
    </lineage>
</organism>
<evidence type="ECO:0000313" key="8">
    <source>
        <dbReference type="Proteomes" id="UP000291822"/>
    </source>
</evidence>
<dbReference type="InterPro" id="IPR052165">
    <property type="entry name" value="Membrane_assoc_protease"/>
</dbReference>
<proteinExistence type="predicted"/>
<dbReference type="Pfam" id="PF01957">
    <property type="entry name" value="NfeD"/>
    <property type="match status" value="1"/>
</dbReference>
<dbReference type="EMBL" id="SJTG01000001">
    <property type="protein sequence ID" value="TCI13769.1"/>
    <property type="molecule type" value="Genomic_DNA"/>
</dbReference>
<name>A0A4R0Z1T6_9GAMM</name>
<dbReference type="PANTHER" id="PTHR33507:SF3">
    <property type="entry name" value="INNER MEMBRANE PROTEIN YBBJ"/>
    <property type="match status" value="1"/>
</dbReference>
<keyword evidence="4 5" id="KW-0472">Membrane</keyword>
<reference evidence="7 8" key="1">
    <citation type="submission" date="2019-02" db="EMBL/GenBank/DDBJ databases">
        <title>Dyella amyloliquefaciens sp. nov., isolated from forest soil.</title>
        <authorList>
            <person name="Gao Z.-H."/>
            <person name="Qiu L.-H."/>
        </authorList>
    </citation>
    <scope>NUCLEOTIDE SEQUENCE [LARGE SCALE GENOMIC DNA]</scope>
    <source>
        <strain evidence="7 8">KACC 12747</strain>
    </source>
</reference>
<gene>
    <name evidence="7" type="ORF">EZM97_02205</name>
</gene>
<evidence type="ECO:0000256" key="4">
    <source>
        <dbReference type="ARBA" id="ARBA00023136"/>
    </source>
</evidence>
<evidence type="ECO:0000313" key="7">
    <source>
        <dbReference type="EMBL" id="TCI13769.1"/>
    </source>
</evidence>
<evidence type="ECO:0000256" key="3">
    <source>
        <dbReference type="ARBA" id="ARBA00022989"/>
    </source>
</evidence>
<dbReference type="Gene3D" id="2.40.50.140">
    <property type="entry name" value="Nucleic acid-binding proteins"/>
    <property type="match status" value="1"/>
</dbReference>
<evidence type="ECO:0000256" key="5">
    <source>
        <dbReference type="SAM" id="Phobius"/>
    </source>
</evidence>
<feature type="transmembrane region" description="Helical" evidence="5">
    <location>
        <begin position="6"/>
        <end position="24"/>
    </location>
</feature>
<comment type="caution">
    <text evidence="7">The sequence shown here is derived from an EMBL/GenBank/DDBJ whole genome shotgun (WGS) entry which is preliminary data.</text>
</comment>
<dbReference type="PANTHER" id="PTHR33507">
    <property type="entry name" value="INNER MEMBRANE PROTEIN YBBJ"/>
    <property type="match status" value="1"/>
</dbReference>
<accession>A0A4R0Z1T6</accession>
<protein>
    <submittedName>
        <fullName evidence="7">NfeD family protein</fullName>
    </submittedName>
</protein>
<comment type="subcellular location">
    <subcellularLocation>
        <location evidence="1">Membrane</location>
        <topology evidence="1">Multi-pass membrane protein</topology>
    </subcellularLocation>
</comment>
<keyword evidence="3 5" id="KW-1133">Transmembrane helix</keyword>
<evidence type="ECO:0000259" key="6">
    <source>
        <dbReference type="Pfam" id="PF01957"/>
    </source>
</evidence>
<keyword evidence="2 5" id="KW-0812">Transmembrane</keyword>
<evidence type="ECO:0000256" key="1">
    <source>
        <dbReference type="ARBA" id="ARBA00004141"/>
    </source>
</evidence>
<dbReference type="GO" id="GO:0005886">
    <property type="term" value="C:plasma membrane"/>
    <property type="evidence" value="ECO:0007669"/>
    <property type="project" value="TreeGrafter"/>
</dbReference>
<evidence type="ECO:0000256" key="2">
    <source>
        <dbReference type="ARBA" id="ARBA00022692"/>
    </source>
</evidence>
<sequence>MNDLGLHYLWWILALVLIAAETLLPGYFLLWIGIGAAFTGLAMLVLPGLGLLTQAVLFGVFAFLSCAGYWYLVRPRLQAREPGDARLNRRGEQSIGQHYVLAEAIVNGRGRARVGDTLWTVSGPDLPVGATVEVVSVDGNTLRVKAPG</sequence>
<dbReference type="InterPro" id="IPR012340">
    <property type="entry name" value="NA-bd_OB-fold"/>
</dbReference>
<dbReference type="Proteomes" id="UP000291822">
    <property type="component" value="Unassembled WGS sequence"/>
</dbReference>
<feature type="domain" description="NfeD-like C-terminal" evidence="6">
    <location>
        <begin position="93"/>
        <end position="145"/>
    </location>
</feature>
<keyword evidence="8" id="KW-1185">Reference proteome</keyword>
<dbReference type="InterPro" id="IPR002810">
    <property type="entry name" value="NfeD-like_C"/>
</dbReference>